<dbReference type="EMBL" id="MU002194">
    <property type="protein sequence ID" value="KAF2788704.1"/>
    <property type="molecule type" value="Genomic_DNA"/>
</dbReference>
<sequence length="168" mass="18464">MRWRLGIWIEMQYACTAASCRLDPGAPCSHICGHCDGYCVALKGSAFGSVTAIGNTLGNDKRKKRNENRKMGIATACLEHCFQQMKGFLCLSIWKRGICGLLTAGGWSACKVPYETSGGTAEHKAGRLLIFLKRGDMRIDVGETSVYIARTMKLRGTFICFAYTASLY</sequence>
<dbReference type="AlphaFoldDB" id="A0A6A6WXS3"/>
<protein>
    <submittedName>
        <fullName evidence="1">Uncharacterized protein</fullName>
    </submittedName>
</protein>
<reference evidence="1" key="1">
    <citation type="journal article" date="2020" name="Stud. Mycol.">
        <title>101 Dothideomycetes genomes: a test case for predicting lifestyles and emergence of pathogens.</title>
        <authorList>
            <person name="Haridas S."/>
            <person name="Albert R."/>
            <person name="Binder M."/>
            <person name="Bloem J."/>
            <person name="Labutti K."/>
            <person name="Salamov A."/>
            <person name="Andreopoulos B."/>
            <person name="Baker S."/>
            <person name="Barry K."/>
            <person name="Bills G."/>
            <person name="Bluhm B."/>
            <person name="Cannon C."/>
            <person name="Castanera R."/>
            <person name="Culley D."/>
            <person name="Daum C."/>
            <person name="Ezra D."/>
            <person name="Gonzalez J."/>
            <person name="Henrissat B."/>
            <person name="Kuo A."/>
            <person name="Liang C."/>
            <person name="Lipzen A."/>
            <person name="Lutzoni F."/>
            <person name="Magnuson J."/>
            <person name="Mondo S."/>
            <person name="Nolan M."/>
            <person name="Ohm R."/>
            <person name="Pangilinan J."/>
            <person name="Park H.-J."/>
            <person name="Ramirez L."/>
            <person name="Alfaro M."/>
            <person name="Sun H."/>
            <person name="Tritt A."/>
            <person name="Yoshinaga Y."/>
            <person name="Zwiers L.-H."/>
            <person name="Turgeon B."/>
            <person name="Goodwin S."/>
            <person name="Spatafora J."/>
            <person name="Crous P."/>
            <person name="Grigoriev I."/>
        </authorList>
    </citation>
    <scope>NUCLEOTIDE SEQUENCE</scope>
    <source>
        <strain evidence="1">CBS 109.77</strain>
    </source>
</reference>
<gene>
    <name evidence="1" type="ORF">K505DRAFT_104249</name>
</gene>
<proteinExistence type="predicted"/>
<keyword evidence="2" id="KW-1185">Reference proteome</keyword>
<name>A0A6A6WXS3_9PLEO</name>
<evidence type="ECO:0000313" key="1">
    <source>
        <dbReference type="EMBL" id="KAF2788704.1"/>
    </source>
</evidence>
<organism evidence="1 2">
    <name type="scientific">Melanomma pulvis-pyrius CBS 109.77</name>
    <dbReference type="NCBI Taxonomy" id="1314802"/>
    <lineage>
        <taxon>Eukaryota</taxon>
        <taxon>Fungi</taxon>
        <taxon>Dikarya</taxon>
        <taxon>Ascomycota</taxon>
        <taxon>Pezizomycotina</taxon>
        <taxon>Dothideomycetes</taxon>
        <taxon>Pleosporomycetidae</taxon>
        <taxon>Pleosporales</taxon>
        <taxon>Melanommataceae</taxon>
        <taxon>Melanomma</taxon>
    </lineage>
</organism>
<evidence type="ECO:0000313" key="2">
    <source>
        <dbReference type="Proteomes" id="UP000799757"/>
    </source>
</evidence>
<dbReference type="Proteomes" id="UP000799757">
    <property type="component" value="Unassembled WGS sequence"/>
</dbReference>
<accession>A0A6A6WXS3</accession>